<protein>
    <recommendedName>
        <fullName evidence="5">Type I restriction modification DNA specificity domain-containing protein</fullName>
    </recommendedName>
</protein>
<evidence type="ECO:0000256" key="3">
    <source>
        <dbReference type="ARBA" id="ARBA00023125"/>
    </source>
</evidence>
<keyword evidence="4" id="KW-0175">Coiled coil</keyword>
<keyword evidence="7" id="KW-1185">Reference proteome</keyword>
<keyword evidence="3" id="KW-0238">DNA-binding</keyword>
<reference evidence="6 7" key="1">
    <citation type="submission" date="2015-10" db="EMBL/GenBank/DDBJ databases">
        <title>Draft Genome Sequence of Chlorobium limicola strain Frasassi Growing under Artificial Lighting in the Frasassi Cave System.</title>
        <authorList>
            <person name="Mansor M."/>
            <person name="Macalady J."/>
        </authorList>
    </citation>
    <scope>NUCLEOTIDE SEQUENCE [LARGE SCALE GENOMIC DNA]</scope>
    <source>
        <strain evidence="6 7">Frasassi</strain>
    </source>
</reference>
<comment type="caution">
    <text evidence="6">The sequence shown here is derived from an EMBL/GenBank/DDBJ whole genome shotgun (WGS) entry which is preliminary data.</text>
</comment>
<evidence type="ECO:0000256" key="1">
    <source>
        <dbReference type="ARBA" id="ARBA00010923"/>
    </source>
</evidence>
<dbReference type="InterPro" id="IPR000055">
    <property type="entry name" value="Restrct_endonuc_typeI_TRD"/>
</dbReference>
<comment type="similarity">
    <text evidence="1">Belongs to the type-I restriction system S methylase family.</text>
</comment>
<accession>A0A117MJ80</accession>
<dbReference type="AlphaFoldDB" id="A0A117MJ80"/>
<feature type="domain" description="Type I restriction modification DNA specificity" evidence="5">
    <location>
        <begin position="3"/>
        <end position="84"/>
    </location>
</feature>
<evidence type="ECO:0000313" key="7">
    <source>
        <dbReference type="Proteomes" id="UP000053937"/>
    </source>
</evidence>
<evidence type="ECO:0000259" key="5">
    <source>
        <dbReference type="Pfam" id="PF01420"/>
    </source>
</evidence>
<sequence>MFTVLRPKMEISIDFYRLFFKSYLFIEKYLSLAVIGIRDGKQISIPDFMSIKIPVPPLQEQQQAAEVLNAAQYEMDLLKQLLEKYKTQKRGLMQKLLTGEWRVKSEVVKQYE</sequence>
<evidence type="ECO:0000313" key="6">
    <source>
        <dbReference type="EMBL" id="KUL20306.1"/>
    </source>
</evidence>
<dbReference type="SUPFAM" id="SSF116734">
    <property type="entry name" value="DNA methylase specificity domain"/>
    <property type="match status" value="1"/>
</dbReference>
<dbReference type="Pfam" id="PF01420">
    <property type="entry name" value="Methylase_S"/>
    <property type="match status" value="1"/>
</dbReference>
<name>A0A117MJ80_CHLLI</name>
<dbReference type="InterPro" id="IPR044946">
    <property type="entry name" value="Restrct_endonuc_typeI_TRD_sf"/>
</dbReference>
<dbReference type="InterPro" id="IPR052021">
    <property type="entry name" value="Type-I_RS_S_subunit"/>
</dbReference>
<dbReference type="Gene3D" id="3.90.220.20">
    <property type="entry name" value="DNA methylase specificity domains"/>
    <property type="match status" value="1"/>
</dbReference>
<dbReference type="GO" id="GO:0003677">
    <property type="term" value="F:DNA binding"/>
    <property type="evidence" value="ECO:0007669"/>
    <property type="project" value="UniProtKB-KW"/>
</dbReference>
<dbReference type="PANTHER" id="PTHR30408:SF12">
    <property type="entry name" value="TYPE I RESTRICTION ENZYME MJAVIII SPECIFICITY SUBUNIT"/>
    <property type="match status" value="1"/>
</dbReference>
<evidence type="ECO:0000256" key="4">
    <source>
        <dbReference type="SAM" id="Coils"/>
    </source>
</evidence>
<dbReference type="EMBL" id="LMBR01000246">
    <property type="protein sequence ID" value="KUL20306.1"/>
    <property type="molecule type" value="Genomic_DNA"/>
</dbReference>
<organism evidence="6 7">
    <name type="scientific">Chlorobium limicola</name>
    <dbReference type="NCBI Taxonomy" id="1092"/>
    <lineage>
        <taxon>Bacteria</taxon>
        <taxon>Pseudomonadati</taxon>
        <taxon>Chlorobiota</taxon>
        <taxon>Chlorobiia</taxon>
        <taxon>Chlorobiales</taxon>
        <taxon>Chlorobiaceae</taxon>
        <taxon>Chlorobium/Pelodictyon group</taxon>
        <taxon>Chlorobium</taxon>
    </lineage>
</organism>
<dbReference type="Proteomes" id="UP000053937">
    <property type="component" value="Unassembled WGS sequence"/>
</dbReference>
<dbReference type="Gene3D" id="1.10.287.1120">
    <property type="entry name" value="Bipartite methylase S protein"/>
    <property type="match status" value="1"/>
</dbReference>
<gene>
    <name evidence="6" type="ORF">ASB62_09655</name>
</gene>
<evidence type="ECO:0000256" key="2">
    <source>
        <dbReference type="ARBA" id="ARBA00022747"/>
    </source>
</evidence>
<keyword evidence="2" id="KW-0680">Restriction system</keyword>
<dbReference type="RefSeq" id="WP_059139672.1">
    <property type="nucleotide sequence ID" value="NZ_LMBR01000246.1"/>
</dbReference>
<feature type="coiled-coil region" evidence="4">
    <location>
        <begin position="68"/>
        <end position="95"/>
    </location>
</feature>
<dbReference type="REBASE" id="149372">
    <property type="entry name" value="S.CliFORF9655P"/>
</dbReference>
<proteinExistence type="inferred from homology"/>
<dbReference type="GO" id="GO:0009307">
    <property type="term" value="P:DNA restriction-modification system"/>
    <property type="evidence" value="ECO:0007669"/>
    <property type="project" value="UniProtKB-KW"/>
</dbReference>
<dbReference type="PANTHER" id="PTHR30408">
    <property type="entry name" value="TYPE-1 RESTRICTION ENZYME ECOKI SPECIFICITY PROTEIN"/>
    <property type="match status" value="1"/>
</dbReference>